<keyword evidence="6 7" id="KW-0472">Membrane</keyword>
<dbReference type="GO" id="GO:0005886">
    <property type="term" value="C:plasma membrane"/>
    <property type="evidence" value="ECO:0007669"/>
    <property type="project" value="UniProtKB-SubCell"/>
</dbReference>
<dbReference type="PATRIC" id="fig|1218492.5.peg.570"/>
<reference evidence="9 10" key="1">
    <citation type="submission" date="2015-01" db="EMBL/GenBank/DDBJ databases">
        <title>Comparative genomics of the lactic acid bacteria isolated from the honey bee gut.</title>
        <authorList>
            <person name="Ellegaard K.M."/>
            <person name="Tamarit D."/>
            <person name="Javelind E."/>
            <person name="Olofsson T."/>
            <person name="Andersson S.G."/>
            <person name="Vasquez A."/>
        </authorList>
    </citation>
    <scope>NUCLEOTIDE SEQUENCE [LARGE SCALE GENOMIC DNA]</scope>
    <source>
        <strain evidence="9 10">Bin4</strain>
    </source>
</reference>
<dbReference type="InterPro" id="IPR032816">
    <property type="entry name" value="VTT_dom"/>
</dbReference>
<sequence length="214" mass="24132">MQLIDFVMNVDKHLASMVNEFGSWSYIILFIIIFIETGAVILPFLPGDSLLFAAAALAANQHSELNFYILYLIFLTAAIGGDTTNFFISKHLNHWLQQKAWFFKFVKPEYLVQAQEFFDRHGGKAIAMGRFIPIVRTFVPFVAGSGALSFPRFIHYNIIGSLIWVTLCLVCGHLFGNLPFVQEHFSMIILGIILVSLLPALIGMLQSRQSTNKK</sequence>
<evidence type="ECO:0000256" key="4">
    <source>
        <dbReference type="ARBA" id="ARBA00022692"/>
    </source>
</evidence>
<keyword evidence="10" id="KW-1185">Reference proteome</keyword>
<protein>
    <submittedName>
        <fullName evidence="9">DedA family membrane protein</fullName>
    </submittedName>
</protein>
<name>A0A0F4LV60_9LACO</name>
<dbReference type="STRING" id="1218492.JG30_04470"/>
<keyword evidence="3 7" id="KW-1003">Cell membrane</keyword>
<evidence type="ECO:0000256" key="3">
    <source>
        <dbReference type="ARBA" id="ARBA00022475"/>
    </source>
</evidence>
<dbReference type="PANTHER" id="PTHR30353:SF0">
    <property type="entry name" value="TRANSMEMBRANE PROTEIN"/>
    <property type="match status" value="1"/>
</dbReference>
<organism evidence="9 10">
    <name type="scientific">Bombilactobacillus mellifer</name>
    <dbReference type="NCBI Taxonomy" id="1218492"/>
    <lineage>
        <taxon>Bacteria</taxon>
        <taxon>Bacillati</taxon>
        <taxon>Bacillota</taxon>
        <taxon>Bacilli</taxon>
        <taxon>Lactobacillales</taxon>
        <taxon>Lactobacillaceae</taxon>
        <taxon>Bombilactobacillus</taxon>
    </lineage>
</organism>
<comment type="similarity">
    <text evidence="2 7">Belongs to the DedA family.</text>
</comment>
<dbReference type="Pfam" id="PF09335">
    <property type="entry name" value="VTT_dom"/>
    <property type="match status" value="1"/>
</dbReference>
<gene>
    <name evidence="9" type="primary">dedA2</name>
    <name evidence="9" type="ORF">JG30_04470</name>
</gene>
<comment type="caution">
    <text evidence="9">The sequence shown here is derived from an EMBL/GenBank/DDBJ whole genome shotgun (WGS) entry which is preliminary data.</text>
</comment>
<evidence type="ECO:0000256" key="5">
    <source>
        <dbReference type="ARBA" id="ARBA00022989"/>
    </source>
</evidence>
<dbReference type="OrthoDB" id="9813426at2"/>
<feature type="transmembrane region" description="Helical" evidence="7">
    <location>
        <begin position="187"/>
        <end position="205"/>
    </location>
</feature>
<dbReference type="PANTHER" id="PTHR30353">
    <property type="entry name" value="INNER MEMBRANE PROTEIN DEDA-RELATED"/>
    <property type="match status" value="1"/>
</dbReference>
<keyword evidence="4 7" id="KW-0812">Transmembrane</keyword>
<dbReference type="HOGENOM" id="CLU_044208_6_1_9"/>
<feature type="transmembrane region" description="Helical" evidence="7">
    <location>
        <begin position="21"/>
        <end position="45"/>
    </location>
</feature>
<keyword evidence="5 7" id="KW-1133">Transmembrane helix</keyword>
<evidence type="ECO:0000313" key="10">
    <source>
        <dbReference type="Proteomes" id="UP000033558"/>
    </source>
</evidence>
<evidence type="ECO:0000313" key="9">
    <source>
        <dbReference type="EMBL" id="KJY62657.1"/>
    </source>
</evidence>
<evidence type="ECO:0000256" key="7">
    <source>
        <dbReference type="RuleBase" id="RU367016"/>
    </source>
</evidence>
<dbReference type="InterPro" id="IPR032818">
    <property type="entry name" value="DedA-like"/>
</dbReference>
<comment type="subcellular location">
    <subcellularLocation>
        <location evidence="1 7">Cell membrane</location>
        <topology evidence="1 7">Multi-pass membrane protein</topology>
    </subcellularLocation>
</comment>
<proteinExistence type="inferred from homology"/>
<dbReference type="RefSeq" id="WP_046315837.1">
    <property type="nucleotide sequence ID" value="NZ_JAMBJK010000003.1"/>
</dbReference>
<evidence type="ECO:0000256" key="6">
    <source>
        <dbReference type="ARBA" id="ARBA00023136"/>
    </source>
</evidence>
<evidence type="ECO:0000256" key="1">
    <source>
        <dbReference type="ARBA" id="ARBA00004651"/>
    </source>
</evidence>
<evidence type="ECO:0000256" key="2">
    <source>
        <dbReference type="ARBA" id="ARBA00010792"/>
    </source>
</evidence>
<dbReference type="EMBL" id="JXJQ01000005">
    <property type="protein sequence ID" value="KJY62657.1"/>
    <property type="molecule type" value="Genomic_DNA"/>
</dbReference>
<evidence type="ECO:0000259" key="8">
    <source>
        <dbReference type="Pfam" id="PF09335"/>
    </source>
</evidence>
<dbReference type="AlphaFoldDB" id="A0A0F4LV60"/>
<accession>A0A0F4LV60</accession>
<dbReference type="Proteomes" id="UP000033558">
    <property type="component" value="Unassembled WGS sequence"/>
</dbReference>
<feature type="transmembrane region" description="Helical" evidence="7">
    <location>
        <begin position="153"/>
        <end position="175"/>
    </location>
</feature>
<feature type="transmembrane region" description="Helical" evidence="7">
    <location>
        <begin position="65"/>
        <end position="88"/>
    </location>
</feature>
<feature type="domain" description="VTT" evidence="8">
    <location>
        <begin position="45"/>
        <end position="173"/>
    </location>
</feature>